<feature type="region of interest" description="Disordered" evidence="7">
    <location>
        <begin position="1"/>
        <end position="23"/>
    </location>
</feature>
<comment type="similarity">
    <text evidence="3">Belongs to the RNase PH family.</text>
</comment>
<evidence type="ECO:0000313" key="10">
    <source>
        <dbReference type="Proteomes" id="UP001530315"/>
    </source>
</evidence>
<organism evidence="9 10">
    <name type="scientific">Stephanodiscus triporus</name>
    <dbReference type="NCBI Taxonomy" id="2934178"/>
    <lineage>
        <taxon>Eukaryota</taxon>
        <taxon>Sar</taxon>
        <taxon>Stramenopiles</taxon>
        <taxon>Ochrophyta</taxon>
        <taxon>Bacillariophyta</taxon>
        <taxon>Coscinodiscophyceae</taxon>
        <taxon>Thalassiosirophycidae</taxon>
        <taxon>Stephanodiscales</taxon>
        <taxon>Stephanodiscaceae</taxon>
        <taxon>Stephanodiscus</taxon>
    </lineage>
</organism>
<dbReference type="InterPro" id="IPR001247">
    <property type="entry name" value="ExoRNase_PH_dom1"/>
</dbReference>
<dbReference type="Pfam" id="PF01138">
    <property type="entry name" value="RNase_PH"/>
    <property type="match status" value="1"/>
</dbReference>
<evidence type="ECO:0000256" key="4">
    <source>
        <dbReference type="ARBA" id="ARBA00022490"/>
    </source>
</evidence>
<accession>A0ABD3PPY1</accession>
<dbReference type="SUPFAM" id="SSF55666">
    <property type="entry name" value="Ribonuclease PH domain 2-like"/>
    <property type="match status" value="1"/>
</dbReference>
<feature type="compositionally biased region" description="Basic residues" evidence="7">
    <location>
        <begin position="93"/>
        <end position="103"/>
    </location>
</feature>
<feature type="domain" description="Exoribonuclease phosphorolytic" evidence="8">
    <location>
        <begin position="33"/>
        <end position="172"/>
    </location>
</feature>
<feature type="region of interest" description="Disordered" evidence="7">
    <location>
        <begin position="257"/>
        <end position="277"/>
    </location>
</feature>
<dbReference type="SUPFAM" id="SSF54211">
    <property type="entry name" value="Ribosomal protein S5 domain 2-like"/>
    <property type="match status" value="1"/>
</dbReference>
<dbReference type="EMBL" id="JALLAZ020000670">
    <property type="protein sequence ID" value="KAL3789716.1"/>
    <property type="molecule type" value="Genomic_DNA"/>
</dbReference>
<dbReference type="Gene3D" id="3.30.230.70">
    <property type="entry name" value="GHMP Kinase, N-terminal domain"/>
    <property type="match status" value="1"/>
</dbReference>
<evidence type="ECO:0000256" key="1">
    <source>
        <dbReference type="ARBA" id="ARBA00004496"/>
    </source>
</evidence>
<evidence type="ECO:0000313" key="9">
    <source>
        <dbReference type="EMBL" id="KAL3789716.1"/>
    </source>
</evidence>
<proteinExistence type="inferred from homology"/>
<keyword evidence="4" id="KW-0963">Cytoplasm</keyword>
<comment type="subcellular location">
    <subcellularLocation>
        <location evidence="1">Cytoplasm</location>
    </subcellularLocation>
    <subcellularLocation>
        <location evidence="2">Nucleus</location>
        <location evidence="2">Nucleolus</location>
    </subcellularLocation>
</comment>
<evidence type="ECO:0000259" key="8">
    <source>
        <dbReference type="Pfam" id="PF01138"/>
    </source>
</evidence>
<feature type="region of interest" description="Disordered" evidence="7">
    <location>
        <begin position="88"/>
        <end position="107"/>
    </location>
</feature>
<dbReference type="InterPro" id="IPR036345">
    <property type="entry name" value="ExoRNase_PH_dom2_sf"/>
</dbReference>
<keyword evidence="10" id="KW-1185">Reference proteome</keyword>
<reference evidence="9 10" key="1">
    <citation type="submission" date="2024-10" db="EMBL/GenBank/DDBJ databases">
        <title>Updated reference genomes for cyclostephanoid diatoms.</title>
        <authorList>
            <person name="Roberts W.R."/>
            <person name="Alverson A.J."/>
        </authorList>
    </citation>
    <scope>NUCLEOTIDE SEQUENCE [LARGE SCALE GENOMIC DNA]</scope>
    <source>
        <strain evidence="9 10">AJA276-08</strain>
    </source>
</reference>
<comment type="caution">
    <text evidence="9">The sequence shown here is derived from an EMBL/GenBank/DDBJ whole genome shotgun (WGS) entry which is preliminary data.</text>
</comment>
<keyword evidence="5" id="KW-0271">Exosome</keyword>
<name>A0ABD3PPY1_9STRA</name>
<dbReference type="GO" id="GO:0005737">
    <property type="term" value="C:cytoplasm"/>
    <property type="evidence" value="ECO:0007669"/>
    <property type="project" value="UniProtKB-SubCell"/>
</dbReference>
<dbReference type="InterPro" id="IPR027408">
    <property type="entry name" value="PNPase/RNase_PH_dom_sf"/>
</dbReference>
<dbReference type="PANTHER" id="PTHR11097:SF8">
    <property type="entry name" value="EXOSOME COMPLEX COMPONENT RRP42"/>
    <property type="match status" value="1"/>
</dbReference>
<evidence type="ECO:0000256" key="2">
    <source>
        <dbReference type="ARBA" id="ARBA00004604"/>
    </source>
</evidence>
<dbReference type="Proteomes" id="UP001530315">
    <property type="component" value="Unassembled WGS sequence"/>
</dbReference>
<evidence type="ECO:0000256" key="5">
    <source>
        <dbReference type="ARBA" id="ARBA00022835"/>
    </source>
</evidence>
<evidence type="ECO:0000256" key="7">
    <source>
        <dbReference type="SAM" id="MobiDB-lite"/>
    </source>
</evidence>
<evidence type="ECO:0000256" key="3">
    <source>
        <dbReference type="ARBA" id="ARBA00006678"/>
    </source>
</evidence>
<dbReference type="GO" id="GO:0005730">
    <property type="term" value="C:nucleolus"/>
    <property type="evidence" value="ECO:0007669"/>
    <property type="project" value="UniProtKB-SubCell"/>
</dbReference>
<dbReference type="InterPro" id="IPR020568">
    <property type="entry name" value="Ribosomal_Su5_D2-typ_SF"/>
</dbReference>
<dbReference type="InterPro" id="IPR050590">
    <property type="entry name" value="Exosome_comp_Rrp42_subfam"/>
</dbReference>
<dbReference type="GO" id="GO:0000178">
    <property type="term" value="C:exosome (RNase complex)"/>
    <property type="evidence" value="ECO:0007669"/>
    <property type="project" value="UniProtKB-KW"/>
</dbReference>
<gene>
    <name evidence="9" type="ORF">ACHAW5_001058</name>
</gene>
<sequence>MVSLLRGRTAAAEANDTTTTTTTTTIGGPLVLSNGSSRVHLPISSTDVLCSVKADLVRPSSLRPNTGVCELCVDLSLSCGGIGDGIGGGGGPSRRRGGVGRRAARQEDESELSSLLTRLVLPHTVDGRGLVVWPGRYVWRLSIDVVVIRADECVLDACSVAIRAALINVRLPRVVPLVDGDAAASSGVVGGSGDDDDGGMTEMTIGYGELFPGEGGEGGGKGDLLVDGDYGRARPPPGAGKCPLIITVSVLRAPLPRLPPSSSSSTTNAASAATTTRQYHSMPIIDARAEEEVCASSRVCVSVDLDGVVCGAHTLGGGGAALSEEEEEEECGCVGGGGGGRGSLPLAMLGDVVTSVAMASRRLYVLLRNDDRGEGANERLVVLERRGRRG</sequence>
<protein>
    <recommendedName>
        <fullName evidence="6">Ribosomal RNA-processing protein 42</fullName>
    </recommendedName>
</protein>
<dbReference type="PANTHER" id="PTHR11097">
    <property type="entry name" value="EXOSOME COMPLEX EXONUCLEASE RIBOSOMAL RNA PROCESSING PROTEIN"/>
    <property type="match status" value="1"/>
</dbReference>
<dbReference type="AlphaFoldDB" id="A0ABD3PPY1"/>
<evidence type="ECO:0000256" key="6">
    <source>
        <dbReference type="ARBA" id="ARBA00042523"/>
    </source>
</evidence>